<dbReference type="InParanoid" id="T1H7V4"/>
<dbReference type="GO" id="GO:0030735">
    <property type="term" value="F:carnosine N-methyltransferase activity"/>
    <property type="evidence" value="ECO:0007669"/>
    <property type="project" value="TreeGrafter"/>
</dbReference>
<keyword evidence="2" id="KW-0808">Transferase</keyword>
<evidence type="ECO:0000256" key="3">
    <source>
        <dbReference type="ARBA" id="ARBA00022691"/>
    </source>
</evidence>
<evidence type="ECO:0000313" key="5">
    <source>
        <dbReference type="EnsemblMetazoa" id="RPRC000085-PA"/>
    </source>
</evidence>
<dbReference type="eggNOG" id="KOG2798">
    <property type="taxonomic scope" value="Eukaryota"/>
</dbReference>
<evidence type="ECO:0000313" key="6">
    <source>
        <dbReference type="Proteomes" id="UP000015103"/>
    </source>
</evidence>
<dbReference type="GO" id="GO:0035498">
    <property type="term" value="P:carnosine metabolic process"/>
    <property type="evidence" value="ECO:0007669"/>
    <property type="project" value="TreeGrafter"/>
</dbReference>
<evidence type="ECO:0000256" key="4">
    <source>
        <dbReference type="SAM" id="MobiDB-lite"/>
    </source>
</evidence>
<dbReference type="VEuPathDB" id="VectorBase:RPRC000085"/>
<dbReference type="Pfam" id="PF07942">
    <property type="entry name" value="CARME"/>
    <property type="match status" value="1"/>
</dbReference>
<dbReference type="EMBL" id="ACPB03020783">
    <property type="status" value="NOT_ANNOTATED_CDS"/>
    <property type="molecule type" value="Genomic_DNA"/>
</dbReference>
<sequence length="113" mass="12687">MCRAGGIWVNLGPLQYHFSTTLSEDSLEPSYEEVKEIIRNIGFVIKKEEIGIKTTYSQNPSSMLKHIFECVFFVCEKPVVVDTTRNYGEQEDDDALQVSDSTTNSGSTARVDT</sequence>
<dbReference type="EMBL" id="ACPB03020782">
    <property type="status" value="NOT_ANNOTATED_CDS"/>
    <property type="molecule type" value="Genomic_DNA"/>
</dbReference>
<dbReference type="STRING" id="13249.T1H7V4"/>
<dbReference type="HOGENOM" id="CLU_2136545_0_0_1"/>
<name>T1H7V4_RHOPR</name>
<keyword evidence="3" id="KW-0949">S-adenosyl-L-methionine</keyword>
<evidence type="ECO:0000256" key="2">
    <source>
        <dbReference type="ARBA" id="ARBA00022679"/>
    </source>
</evidence>
<proteinExistence type="predicted"/>
<dbReference type="GO" id="GO:0005829">
    <property type="term" value="C:cytosol"/>
    <property type="evidence" value="ECO:0007669"/>
    <property type="project" value="TreeGrafter"/>
</dbReference>
<dbReference type="GO" id="GO:0032259">
    <property type="term" value="P:methylation"/>
    <property type="evidence" value="ECO:0007669"/>
    <property type="project" value="UniProtKB-KW"/>
</dbReference>
<dbReference type="GO" id="GO:0005634">
    <property type="term" value="C:nucleus"/>
    <property type="evidence" value="ECO:0007669"/>
    <property type="project" value="TreeGrafter"/>
</dbReference>
<feature type="compositionally biased region" description="Polar residues" evidence="4">
    <location>
        <begin position="98"/>
        <end position="113"/>
    </location>
</feature>
<evidence type="ECO:0000256" key="1">
    <source>
        <dbReference type="ARBA" id="ARBA00022603"/>
    </source>
</evidence>
<dbReference type="OMA" id="MDTANNI"/>
<protein>
    <submittedName>
        <fullName evidence="5">N2227 domain-containing protein</fullName>
    </submittedName>
</protein>
<keyword evidence="6" id="KW-1185">Reference proteome</keyword>
<dbReference type="PANTHER" id="PTHR12303:SF6">
    <property type="entry name" value="CARNOSINE N-METHYLTRANSFERASE"/>
    <property type="match status" value="1"/>
</dbReference>
<dbReference type="Proteomes" id="UP000015103">
    <property type="component" value="Unassembled WGS sequence"/>
</dbReference>
<reference evidence="5" key="1">
    <citation type="submission" date="2015-05" db="UniProtKB">
        <authorList>
            <consortium name="EnsemblMetazoa"/>
        </authorList>
    </citation>
    <scope>IDENTIFICATION</scope>
</reference>
<organism evidence="5 6">
    <name type="scientific">Rhodnius prolixus</name>
    <name type="common">Triatomid bug</name>
    <dbReference type="NCBI Taxonomy" id="13249"/>
    <lineage>
        <taxon>Eukaryota</taxon>
        <taxon>Metazoa</taxon>
        <taxon>Ecdysozoa</taxon>
        <taxon>Arthropoda</taxon>
        <taxon>Hexapoda</taxon>
        <taxon>Insecta</taxon>
        <taxon>Pterygota</taxon>
        <taxon>Neoptera</taxon>
        <taxon>Paraneoptera</taxon>
        <taxon>Hemiptera</taxon>
        <taxon>Heteroptera</taxon>
        <taxon>Panheteroptera</taxon>
        <taxon>Cimicomorpha</taxon>
        <taxon>Reduviidae</taxon>
        <taxon>Triatominae</taxon>
        <taxon>Rhodnius</taxon>
    </lineage>
</organism>
<dbReference type="PANTHER" id="PTHR12303">
    <property type="entry name" value="CARNOSINE N-METHYLTRANSFERASE"/>
    <property type="match status" value="1"/>
</dbReference>
<keyword evidence="1" id="KW-0489">Methyltransferase</keyword>
<feature type="region of interest" description="Disordered" evidence="4">
    <location>
        <begin position="86"/>
        <end position="113"/>
    </location>
</feature>
<accession>T1H7V4</accession>
<dbReference type="EnsemblMetazoa" id="RPRC000085-RA">
    <property type="protein sequence ID" value="RPRC000085-PA"/>
    <property type="gene ID" value="RPRC000085"/>
</dbReference>
<dbReference type="InterPro" id="IPR012901">
    <property type="entry name" value="CARME"/>
</dbReference>
<dbReference type="AlphaFoldDB" id="T1H7V4"/>